<dbReference type="RefSeq" id="WP_101539337.1">
    <property type="nucleotide sequence ID" value="NZ_PKGS01000001.1"/>
</dbReference>
<dbReference type="InterPro" id="IPR051928">
    <property type="entry name" value="NorD/CobT"/>
</dbReference>
<name>A0A2I1MAM2_9FIRM</name>
<evidence type="ECO:0008006" key="3">
    <source>
        <dbReference type="Google" id="ProtNLM"/>
    </source>
</evidence>
<reference evidence="1 2" key="1">
    <citation type="submission" date="2017-12" db="EMBL/GenBank/DDBJ databases">
        <title>Phylogenetic diversity of female urinary microbiome.</title>
        <authorList>
            <person name="Thomas-White K."/>
            <person name="Wolfe A.J."/>
        </authorList>
    </citation>
    <scope>NUCLEOTIDE SEQUENCE [LARGE SCALE GENOMIC DNA]</scope>
    <source>
        <strain evidence="1 2">UMB0119</strain>
    </source>
</reference>
<dbReference type="Gene3D" id="3.40.50.410">
    <property type="entry name" value="von Willebrand factor, type A domain"/>
    <property type="match status" value="1"/>
</dbReference>
<evidence type="ECO:0000313" key="2">
    <source>
        <dbReference type="Proteomes" id="UP000234335"/>
    </source>
</evidence>
<protein>
    <recommendedName>
        <fullName evidence="3">Nitric oxide reductase activation protein</fullName>
    </recommendedName>
</protein>
<sequence>MTETIDRIRQYNIIWDFAGNYRFTPSKSYPMDEVYKNIIYGFTYKSFDTKILNSFFAYLRNENPFYEEFKFITNLLIEDISFRQLKKQNLVIEDLQKEYAKKKLVRYRYHDPDNLIEQIEKAYYGKVLNKPITEGPIFKSIYDAIFKIYTTDTSTLVDELNVVFKTYFNFERAKEEDELFEKMVEENKPQDFKSKDDNSHEEYSDENIEEQFAIGAAEFTGLIYYEDKKEDLNKNLMFLNSSQDDYHSSSEFIEDFFGKPILPLGQVEKLEKKVATGIHSNKKLYFTKGEYSHKPNARFYKQTRREQFEKNKSYIESNFAINHRNINQLSLAIKNSLATFEEYVDITKNYGTIDSSKVWRAPVINDYDVFFNQENDEVAKFQVDLILDASASQIRRQHIVANQAYIIEKAMDEVGIPIRVTSYSTLREHTVFNVFRDYNEKNKNTEIYKFFAAGSNRDGLAFKTLHHLIDTNDDVRHIMIVLSDGKPNDEKANINTSKIKDKDQYTGEIAVDDTAFEIRNLRNDNVSILGVFTGEDEDVENAKLIYNKDFVRITNLENFSKIVSIFMKNQILN</sequence>
<dbReference type="SUPFAM" id="SSF53300">
    <property type="entry name" value="vWA-like"/>
    <property type="match status" value="1"/>
</dbReference>
<proteinExistence type="predicted"/>
<dbReference type="AlphaFoldDB" id="A0A2I1MAM2"/>
<organism evidence="1 2">
    <name type="scientific">Anaerococcus octavius</name>
    <dbReference type="NCBI Taxonomy" id="54007"/>
    <lineage>
        <taxon>Bacteria</taxon>
        <taxon>Bacillati</taxon>
        <taxon>Bacillota</taxon>
        <taxon>Tissierellia</taxon>
        <taxon>Tissierellales</taxon>
        <taxon>Peptoniphilaceae</taxon>
        <taxon>Anaerococcus</taxon>
    </lineage>
</organism>
<dbReference type="InterPro" id="IPR036465">
    <property type="entry name" value="vWFA_dom_sf"/>
</dbReference>
<comment type="caution">
    <text evidence="1">The sequence shown here is derived from an EMBL/GenBank/DDBJ whole genome shotgun (WGS) entry which is preliminary data.</text>
</comment>
<dbReference type="PANTHER" id="PTHR41248">
    <property type="entry name" value="NORD PROTEIN"/>
    <property type="match status" value="1"/>
</dbReference>
<keyword evidence="2" id="KW-1185">Reference proteome</keyword>
<dbReference type="PANTHER" id="PTHR41248:SF1">
    <property type="entry name" value="NORD PROTEIN"/>
    <property type="match status" value="1"/>
</dbReference>
<gene>
    <name evidence="1" type="ORF">CYJ34_00225</name>
</gene>
<dbReference type="Proteomes" id="UP000234335">
    <property type="component" value="Unassembled WGS sequence"/>
</dbReference>
<evidence type="ECO:0000313" key="1">
    <source>
        <dbReference type="EMBL" id="PKZ17168.1"/>
    </source>
</evidence>
<dbReference type="EMBL" id="PKGS01000001">
    <property type="protein sequence ID" value="PKZ17168.1"/>
    <property type="molecule type" value="Genomic_DNA"/>
</dbReference>
<accession>A0A2I1MAM2</accession>